<reference evidence="2 3" key="1">
    <citation type="submission" date="2020-08" db="EMBL/GenBank/DDBJ databases">
        <authorList>
            <person name="Koutsovoulos G."/>
            <person name="Danchin GJ E."/>
        </authorList>
    </citation>
    <scope>NUCLEOTIDE SEQUENCE [LARGE SCALE GENOMIC DNA]</scope>
</reference>
<feature type="compositionally biased region" description="Basic and acidic residues" evidence="1">
    <location>
        <begin position="37"/>
        <end position="46"/>
    </location>
</feature>
<name>A0A6V7U0M2_MELEN</name>
<proteinExistence type="predicted"/>
<accession>A0A6V7U0M2</accession>
<dbReference type="AlphaFoldDB" id="A0A6V7U0M2"/>
<dbReference type="Proteomes" id="UP000580250">
    <property type="component" value="Unassembled WGS sequence"/>
</dbReference>
<gene>
    <name evidence="2" type="ORF">MENT_LOCUS6376</name>
</gene>
<protein>
    <submittedName>
        <fullName evidence="2">Uncharacterized protein</fullName>
    </submittedName>
</protein>
<evidence type="ECO:0000256" key="1">
    <source>
        <dbReference type="SAM" id="MobiDB-lite"/>
    </source>
</evidence>
<evidence type="ECO:0000313" key="2">
    <source>
        <dbReference type="EMBL" id="CAD2140014.1"/>
    </source>
</evidence>
<evidence type="ECO:0000313" key="3">
    <source>
        <dbReference type="Proteomes" id="UP000580250"/>
    </source>
</evidence>
<sequence>MSQQLLIKQIIKAATSTDPIPTELPVGNTTKNNGGCYKEEDGTDFGDKKQLERREKARLFMERILNERMAEKHFGKKRLKDGNKLPVEPPGIISSPIVLSDTTKMKMKKKKIKQQQ</sequence>
<feature type="region of interest" description="Disordered" evidence="1">
    <location>
        <begin position="18"/>
        <end position="46"/>
    </location>
</feature>
<organism evidence="2 3">
    <name type="scientific">Meloidogyne enterolobii</name>
    <name type="common">Root-knot nematode worm</name>
    <name type="synonym">Meloidogyne mayaguensis</name>
    <dbReference type="NCBI Taxonomy" id="390850"/>
    <lineage>
        <taxon>Eukaryota</taxon>
        <taxon>Metazoa</taxon>
        <taxon>Ecdysozoa</taxon>
        <taxon>Nematoda</taxon>
        <taxon>Chromadorea</taxon>
        <taxon>Rhabditida</taxon>
        <taxon>Tylenchina</taxon>
        <taxon>Tylenchomorpha</taxon>
        <taxon>Tylenchoidea</taxon>
        <taxon>Meloidogynidae</taxon>
        <taxon>Meloidogyninae</taxon>
        <taxon>Meloidogyne</taxon>
    </lineage>
</organism>
<dbReference type="EMBL" id="CAJEWN010000024">
    <property type="protein sequence ID" value="CAD2140014.1"/>
    <property type="molecule type" value="Genomic_DNA"/>
</dbReference>
<comment type="caution">
    <text evidence="2">The sequence shown here is derived from an EMBL/GenBank/DDBJ whole genome shotgun (WGS) entry which is preliminary data.</text>
</comment>